<name>R4WPF8_RIPPE</name>
<evidence type="ECO:0000256" key="5">
    <source>
        <dbReference type="ARBA" id="ARBA00022781"/>
    </source>
</evidence>
<dbReference type="InterPro" id="IPR016702">
    <property type="entry name" value="ATP5MG_metazoa"/>
</dbReference>
<comment type="similarity">
    <text evidence="2 10">Belongs to the ATPase g subunit family.</text>
</comment>
<keyword evidence="5 10" id="KW-0375">Hydrogen ion transport</keyword>
<reference evidence="11" key="1">
    <citation type="journal article" date="2013" name="PLoS ONE">
        <title>Gene expression in gut symbiotic organ of stinkbug affected by extracellular bacterial symbiont.</title>
        <authorList>
            <person name="Futahashi R."/>
            <person name="Tanaka K."/>
            <person name="Tanahashi M."/>
            <person name="Nikoh N."/>
            <person name="Kikuchi Y."/>
            <person name="Lee B.L."/>
            <person name="Fukatsu T."/>
        </authorList>
    </citation>
    <scope>NUCLEOTIDE SEQUENCE</scope>
    <source>
        <tissue evidence="11">Midgut</tissue>
    </source>
</reference>
<dbReference type="GO" id="GO:0015986">
    <property type="term" value="P:proton motive force-driven ATP synthesis"/>
    <property type="evidence" value="ECO:0007669"/>
    <property type="project" value="UniProtKB-UniRule"/>
</dbReference>
<organism evidence="11">
    <name type="scientific">Riptortus pedestris</name>
    <name type="common">Bean bug</name>
    <dbReference type="NCBI Taxonomy" id="329032"/>
    <lineage>
        <taxon>Eukaryota</taxon>
        <taxon>Metazoa</taxon>
        <taxon>Ecdysozoa</taxon>
        <taxon>Arthropoda</taxon>
        <taxon>Hexapoda</taxon>
        <taxon>Insecta</taxon>
        <taxon>Pterygota</taxon>
        <taxon>Neoptera</taxon>
        <taxon>Paraneoptera</taxon>
        <taxon>Hemiptera</taxon>
        <taxon>Heteroptera</taxon>
        <taxon>Panheteroptera</taxon>
        <taxon>Pentatomomorpha</taxon>
        <taxon>Coreoidea</taxon>
        <taxon>Alydidae</taxon>
        <taxon>Riptortus</taxon>
    </lineage>
</organism>
<dbReference type="PIRSF" id="PIRSF017835">
    <property type="entry name" value="ATP-synth_g_mitoch_animal"/>
    <property type="match status" value="1"/>
</dbReference>
<dbReference type="GO" id="GO:0015078">
    <property type="term" value="F:proton transmembrane transporter activity"/>
    <property type="evidence" value="ECO:0007669"/>
    <property type="project" value="UniProtKB-UniRule"/>
</dbReference>
<dbReference type="Pfam" id="PF04718">
    <property type="entry name" value="ATP-synt_G"/>
    <property type="match status" value="1"/>
</dbReference>
<evidence type="ECO:0000256" key="4">
    <source>
        <dbReference type="ARBA" id="ARBA00022547"/>
    </source>
</evidence>
<keyword evidence="9 10" id="KW-0066">ATP synthesis</keyword>
<proteinExistence type="evidence at transcript level"/>
<keyword evidence="8 10" id="KW-0472">Membrane</keyword>
<protein>
    <recommendedName>
        <fullName evidence="10">ATP synthase subunit g</fullName>
        <shortName evidence="10">ATPase subunit g</shortName>
    </recommendedName>
</protein>
<evidence type="ECO:0000256" key="9">
    <source>
        <dbReference type="ARBA" id="ARBA00023310"/>
    </source>
</evidence>
<evidence type="ECO:0000256" key="3">
    <source>
        <dbReference type="ARBA" id="ARBA00022448"/>
    </source>
</evidence>
<keyword evidence="4 10" id="KW-0138">CF(0)</keyword>
<evidence type="ECO:0000256" key="10">
    <source>
        <dbReference type="PIRNR" id="PIRNR017835"/>
    </source>
</evidence>
<keyword evidence="3 10" id="KW-0813">Transport</keyword>
<sequence length="94" mass="10387">MAGILKGIVDAAKPNLATFIRYAKVELTPPSPRDIPAITSGLKNIISSAKTGKWKTVTVREAWLNTLITVEVFCWFYVGEVIGKRHLVGYEVQV</sequence>
<dbReference type="PANTHER" id="PTHR12386">
    <property type="entry name" value="ATP SYNTHASE SUBUNIT"/>
    <property type="match status" value="1"/>
</dbReference>
<dbReference type="EMBL" id="AK417536">
    <property type="protein sequence ID" value="BAN20751.1"/>
    <property type="molecule type" value="mRNA"/>
</dbReference>
<evidence type="ECO:0000256" key="2">
    <source>
        <dbReference type="ARBA" id="ARBA00005699"/>
    </source>
</evidence>
<evidence type="ECO:0000313" key="11">
    <source>
        <dbReference type="EMBL" id="BAN20751.1"/>
    </source>
</evidence>
<dbReference type="AlphaFoldDB" id="R4WPF8"/>
<evidence type="ECO:0000256" key="7">
    <source>
        <dbReference type="ARBA" id="ARBA00023128"/>
    </source>
</evidence>
<accession>R4WPF8</accession>
<dbReference type="InterPro" id="IPR006808">
    <property type="entry name" value="ATP_synth_F0_gsu_mt"/>
</dbReference>
<keyword evidence="7 10" id="KW-0496">Mitochondrion</keyword>
<comment type="subcellular location">
    <subcellularLocation>
        <location evidence="1">Mitochondrion membrane</location>
    </subcellularLocation>
</comment>
<dbReference type="GO" id="GO:0031966">
    <property type="term" value="C:mitochondrial membrane"/>
    <property type="evidence" value="ECO:0007669"/>
    <property type="project" value="UniProtKB-SubCell"/>
</dbReference>
<evidence type="ECO:0000256" key="6">
    <source>
        <dbReference type="ARBA" id="ARBA00023065"/>
    </source>
</evidence>
<dbReference type="GO" id="GO:0045259">
    <property type="term" value="C:proton-transporting ATP synthase complex"/>
    <property type="evidence" value="ECO:0007669"/>
    <property type="project" value="UniProtKB-UniRule"/>
</dbReference>
<evidence type="ECO:0000256" key="1">
    <source>
        <dbReference type="ARBA" id="ARBA00004325"/>
    </source>
</evidence>
<keyword evidence="6 10" id="KW-0406">Ion transport</keyword>
<evidence type="ECO:0000256" key="8">
    <source>
        <dbReference type="ARBA" id="ARBA00023136"/>
    </source>
</evidence>